<evidence type="ECO:0000256" key="3">
    <source>
        <dbReference type="ARBA" id="ARBA00022729"/>
    </source>
</evidence>
<dbReference type="RefSeq" id="WP_337716278.1">
    <property type="nucleotide sequence ID" value="NZ_JBBEUB010000002.1"/>
</dbReference>
<name>A0ABU8NK92_9SPHI</name>
<evidence type="ECO:0000256" key="1">
    <source>
        <dbReference type="ARBA" id="ARBA00004442"/>
    </source>
</evidence>
<keyword evidence="9" id="KW-1185">Reference proteome</keyword>
<reference evidence="8 9" key="1">
    <citation type="submission" date="2024-03" db="EMBL/GenBank/DDBJ databases">
        <title>Sequence of Lycoming College Course Isolates.</title>
        <authorList>
            <person name="Plotts O."/>
            <person name="Newman J."/>
        </authorList>
    </citation>
    <scope>NUCLEOTIDE SEQUENCE [LARGE SCALE GENOMIC DNA]</scope>
    <source>
        <strain evidence="8 9">CJB-3</strain>
    </source>
</reference>
<keyword evidence="8" id="KW-0449">Lipoprotein</keyword>
<organism evidence="8 9">
    <name type="scientific">Pedobacter panaciterrae</name>
    <dbReference type="NCBI Taxonomy" id="363849"/>
    <lineage>
        <taxon>Bacteria</taxon>
        <taxon>Pseudomonadati</taxon>
        <taxon>Bacteroidota</taxon>
        <taxon>Sphingobacteriia</taxon>
        <taxon>Sphingobacteriales</taxon>
        <taxon>Sphingobacteriaceae</taxon>
        <taxon>Pedobacter</taxon>
    </lineage>
</organism>
<dbReference type="InterPro" id="IPR033985">
    <property type="entry name" value="SusD-like_N"/>
</dbReference>
<dbReference type="Gene3D" id="1.25.40.390">
    <property type="match status" value="1"/>
</dbReference>
<dbReference type="NCBIfam" id="NF033072">
    <property type="entry name" value="NanU"/>
    <property type="match status" value="1"/>
</dbReference>
<comment type="similarity">
    <text evidence="2">Belongs to the SusD family.</text>
</comment>
<evidence type="ECO:0000259" key="6">
    <source>
        <dbReference type="Pfam" id="PF07980"/>
    </source>
</evidence>
<dbReference type="SUPFAM" id="SSF48452">
    <property type="entry name" value="TPR-like"/>
    <property type="match status" value="1"/>
</dbReference>
<evidence type="ECO:0000256" key="5">
    <source>
        <dbReference type="ARBA" id="ARBA00023237"/>
    </source>
</evidence>
<evidence type="ECO:0000313" key="9">
    <source>
        <dbReference type="Proteomes" id="UP001378956"/>
    </source>
</evidence>
<dbReference type="InterPro" id="IPR011990">
    <property type="entry name" value="TPR-like_helical_dom_sf"/>
</dbReference>
<evidence type="ECO:0000259" key="7">
    <source>
        <dbReference type="Pfam" id="PF14322"/>
    </source>
</evidence>
<dbReference type="PROSITE" id="PS51257">
    <property type="entry name" value="PROKAR_LIPOPROTEIN"/>
    <property type="match status" value="1"/>
</dbReference>
<dbReference type="Pfam" id="PF07980">
    <property type="entry name" value="SusD_RagB"/>
    <property type="match status" value="1"/>
</dbReference>
<accession>A0ABU8NK92</accession>
<dbReference type="EMBL" id="JBBEUB010000002">
    <property type="protein sequence ID" value="MEJ2902675.1"/>
    <property type="molecule type" value="Genomic_DNA"/>
</dbReference>
<dbReference type="Proteomes" id="UP001378956">
    <property type="component" value="Unassembled WGS sequence"/>
</dbReference>
<comment type="subcellular location">
    <subcellularLocation>
        <location evidence="1">Cell outer membrane</location>
    </subcellularLocation>
</comment>
<feature type="domain" description="SusD-like N-terminal" evidence="7">
    <location>
        <begin position="101"/>
        <end position="202"/>
    </location>
</feature>
<dbReference type="InterPro" id="IPR012944">
    <property type="entry name" value="SusD_RagB_dom"/>
</dbReference>
<gene>
    <name evidence="8" type="primary">nanU</name>
    <name evidence="8" type="ORF">WAE58_09565</name>
</gene>
<dbReference type="Pfam" id="PF14322">
    <property type="entry name" value="SusD-like_3"/>
    <property type="match status" value="1"/>
</dbReference>
<evidence type="ECO:0000256" key="4">
    <source>
        <dbReference type="ARBA" id="ARBA00023136"/>
    </source>
</evidence>
<evidence type="ECO:0000256" key="2">
    <source>
        <dbReference type="ARBA" id="ARBA00006275"/>
    </source>
</evidence>
<keyword evidence="3" id="KW-0732">Signal</keyword>
<keyword evidence="5" id="KW-0998">Cell outer membrane</keyword>
<comment type="caution">
    <text evidence="8">The sequence shown here is derived from an EMBL/GenBank/DDBJ whole genome shotgun (WGS) entry which is preliminary data.</text>
</comment>
<proteinExistence type="inferred from homology"/>
<sequence length="514" mass="56985">MKKNIKNILICLGISAIALSSCKKDLNLSPVSNLSDASYWKTPDQVDAFVSGIHTRFRDHNTSFEFLGEVRADIYGTDPGTTATFTGEATQGMERMWLHTLDADNSGVSNFGGFYNNINQINLLINKLNTTNIVSETSKKNYLGIAYGMRAFYYFQLYRSWGKAVIATDPTVDIDISNLAKPASTEAEVMSLIKSDIDLSNENFGTDYSFSAKNKKGFWSKSATQMLNAEVHLWTSYRGGGTADATIAKTALTSIQSGAPALSLLNNFADVFSSTGKDNNEVIFVSRNKLNEATLPFIGNFVPQTSLIINFYDSLAVRKFDVVTDNYGGLLRIPTKIATYRKFNENDLRKNLTIQAAYSQPAAGTFKIAGAFLKKYQGEQNAGSRAFTNDFPIYRYADLLLLLAEAKVALGESPATEINLVRARAFGSNYNEATLGYPHQAIDADPKEAILQERLLEFIGEGKRWYDLRRMGNNYVFAKTGLASSETYKLLWPIDRTSLTNNRALTQTDGYPLF</sequence>
<protein>
    <submittedName>
        <fullName evidence="8">SusD family outer membrane lipoprotein NanU</fullName>
    </submittedName>
</protein>
<feature type="domain" description="RagB/SusD" evidence="6">
    <location>
        <begin position="349"/>
        <end position="511"/>
    </location>
</feature>
<evidence type="ECO:0000313" key="8">
    <source>
        <dbReference type="EMBL" id="MEJ2902675.1"/>
    </source>
</evidence>
<keyword evidence="4" id="KW-0472">Membrane</keyword>